<proteinExistence type="predicted"/>
<organism evidence="1 2">
    <name type="scientific">Actinophytocola oryzae</name>
    <dbReference type="NCBI Taxonomy" id="502181"/>
    <lineage>
        <taxon>Bacteria</taxon>
        <taxon>Bacillati</taxon>
        <taxon>Actinomycetota</taxon>
        <taxon>Actinomycetes</taxon>
        <taxon>Pseudonocardiales</taxon>
        <taxon>Pseudonocardiaceae</taxon>
    </lineage>
</organism>
<dbReference type="EMBL" id="SOCP01000018">
    <property type="protein sequence ID" value="TDV42177.1"/>
    <property type="molecule type" value="Genomic_DNA"/>
</dbReference>
<protein>
    <recommendedName>
        <fullName evidence="3">Type III secretion system (T3SS) SseB-like protein</fullName>
    </recommendedName>
</protein>
<reference evidence="1 2" key="1">
    <citation type="submission" date="2019-03" db="EMBL/GenBank/DDBJ databases">
        <title>Genomic Encyclopedia of Archaeal and Bacterial Type Strains, Phase II (KMG-II): from individual species to whole genera.</title>
        <authorList>
            <person name="Goeker M."/>
        </authorList>
    </citation>
    <scope>NUCLEOTIDE SEQUENCE [LARGE SCALE GENOMIC DNA]</scope>
    <source>
        <strain evidence="1 2">DSM 45499</strain>
    </source>
</reference>
<evidence type="ECO:0000313" key="1">
    <source>
        <dbReference type="EMBL" id="TDV42177.1"/>
    </source>
</evidence>
<evidence type="ECO:0000313" key="2">
    <source>
        <dbReference type="Proteomes" id="UP000294927"/>
    </source>
</evidence>
<accession>A0A4R7V109</accession>
<dbReference type="RefSeq" id="WP_133907384.1">
    <property type="nucleotide sequence ID" value="NZ_SOCP01000018.1"/>
</dbReference>
<comment type="caution">
    <text evidence="1">The sequence shown here is derived from an EMBL/GenBank/DDBJ whole genome shotgun (WGS) entry which is preliminary data.</text>
</comment>
<evidence type="ECO:0008006" key="3">
    <source>
        <dbReference type="Google" id="ProtNLM"/>
    </source>
</evidence>
<name>A0A4R7V109_9PSEU</name>
<dbReference type="OrthoDB" id="3373807at2"/>
<dbReference type="InterPro" id="IPR047659">
    <property type="entry name" value="T7SS_assoc"/>
</dbReference>
<dbReference type="AlphaFoldDB" id="A0A4R7V109"/>
<dbReference type="Proteomes" id="UP000294927">
    <property type="component" value="Unassembled WGS sequence"/>
</dbReference>
<dbReference type="NCBIfam" id="NF033532">
    <property type="entry name" value="lone7para_assoc"/>
    <property type="match status" value="1"/>
</dbReference>
<gene>
    <name evidence="1" type="ORF">CLV71_11847</name>
</gene>
<keyword evidence="2" id="KW-1185">Reference proteome</keyword>
<sequence>MTEPEAPAEPDGRFIFLVDPAWRPTEESTTTPMTSIIGAWPLSDDGVRGRFQPNPVYFPSTPDSPLDPVDAVLGKLAAGEFDADLLPEVLTDVMFGIALDERGVAIVRHAPDGVPSVLVTTSYGHRERVDAADWRNVTLTELAEALPARGVDVLLNPGASTSMRVLADAVRAAVREHAETSG</sequence>